<reference evidence="1 2" key="1">
    <citation type="journal article" date="2018" name="Sci. Rep.">
        <title>Genomic signatures of local adaptation to the degree of environmental predictability in rotifers.</title>
        <authorList>
            <person name="Franch-Gras L."/>
            <person name="Hahn C."/>
            <person name="Garcia-Roger E.M."/>
            <person name="Carmona M.J."/>
            <person name="Serra M."/>
            <person name="Gomez A."/>
        </authorList>
    </citation>
    <scope>NUCLEOTIDE SEQUENCE [LARGE SCALE GENOMIC DNA]</scope>
    <source>
        <strain evidence="1">HYR1</strain>
    </source>
</reference>
<comment type="caution">
    <text evidence="1">The sequence shown here is derived from an EMBL/GenBank/DDBJ whole genome shotgun (WGS) entry which is preliminary data.</text>
</comment>
<dbReference type="Proteomes" id="UP000276133">
    <property type="component" value="Unassembled WGS sequence"/>
</dbReference>
<gene>
    <name evidence="1" type="ORF">BpHYR1_044652</name>
</gene>
<dbReference type="EMBL" id="REGN01000215">
    <property type="protein sequence ID" value="RNA43542.1"/>
    <property type="molecule type" value="Genomic_DNA"/>
</dbReference>
<evidence type="ECO:0000313" key="2">
    <source>
        <dbReference type="Proteomes" id="UP000276133"/>
    </source>
</evidence>
<organism evidence="1 2">
    <name type="scientific">Brachionus plicatilis</name>
    <name type="common">Marine rotifer</name>
    <name type="synonym">Brachionus muelleri</name>
    <dbReference type="NCBI Taxonomy" id="10195"/>
    <lineage>
        <taxon>Eukaryota</taxon>
        <taxon>Metazoa</taxon>
        <taxon>Spiralia</taxon>
        <taxon>Gnathifera</taxon>
        <taxon>Rotifera</taxon>
        <taxon>Eurotatoria</taxon>
        <taxon>Monogononta</taxon>
        <taxon>Pseudotrocha</taxon>
        <taxon>Ploima</taxon>
        <taxon>Brachionidae</taxon>
        <taxon>Brachionus</taxon>
    </lineage>
</organism>
<proteinExistence type="predicted"/>
<accession>A0A3M7T690</accession>
<dbReference type="AlphaFoldDB" id="A0A3M7T690"/>
<protein>
    <submittedName>
        <fullName evidence="1">Uncharacterized protein</fullName>
    </submittedName>
</protein>
<name>A0A3M7T690_BRAPC</name>
<keyword evidence="2" id="KW-1185">Reference proteome</keyword>
<evidence type="ECO:0000313" key="1">
    <source>
        <dbReference type="EMBL" id="RNA43542.1"/>
    </source>
</evidence>
<sequence length="59" mass="7003">MKIKKKIISKKVQQKFLFNLYLKFTIFSNEIEIKKYLYCKLALTSKPKLIDSNVDLNCS</sequence>